<reference evidence="4 5" key="1">
    <citation type="journal article" date="2011" name="Stand. Genomic Sci.">
        <title>Non-contiguous finished genome sequence and contextual data of the filamentous soil bacterium Ktedonobacter racemifer type strain (SOSP1-21).</title>
        <authorList>
            <person name="Chang Y.J."/>
            <person name="Land M."/>
            <person name="Hauser L."/>
            <person name="Chertkov O."/>
            <person name="Del Rio T.G."/>
            <person name="Nolan M."/>
            <person name="Copeland A."/>
            <person name="Tice H."/>
            <person name="Cheng J.F."/>
            <person name="Lucas S."/>
            <person name="Han C."/>
            <person name="Goodwin L."/>
            <person name="Pitluck S."/>
            <person name="Ivanova N."/>
            <person name="Ovchinikova G."/>
            <person name="Pati A."/>
            <person name="Chen A."/>
            <person name="Palaniappan K."/>
            <person name="Mavromatis K."/>
            <person name="Liolios K."/>
            <person name="Brettin T."/>
            <person name="Fiebig A."/>
            <person name="Rohde M."/>
            <person name="Abt B."/>
            <person name="Goker M."/>
            <person name="Detter J.C."/>
            <person name="Woyke T."/>
            <person name="Bristow J."/>
            <person name="Eisen J.A."/>
            <person name="Markowitz V."/>
            <person name="Hugenholtz P."/>
            <person name="Kyrpides N.C."/>
            <person name="Klenk H.P."/>
            <person name="Lapidus A."/>
        </authorList>
    </citation>
    <scope>NUCLEOTIDE SEQUENCE [LARGE SCALE GENOMIC DNA]</scope>
    <source>
        <strain evidence="5">DSM 44963</strain>
    </source>
</reference>
<evidence type="ECO:0000256" key="1">
    <source>
        <dbReference type="ARBA" id="ARBA00023067"/>
    </source>
</evidence>
<dbReference type="Proteomes" id="UP000004508">
    <property type="component" value="Unassembled WGS sequence"/>
</dbReference>
<dbReference type="AlphaFoldDB" id="D6TNJ3"/>
<organism evidence="4 5">
    <name type="scientific">Ktedonobacter racemifer DSM 44963</name>
    <dbReference type="NCBI Taxonomy" id="485913"/>
    <lineage>
        <taxon>Bacteria</taxon>
        <taxon>Bacillati</taxon>
        <taxon>Chloroflexota</taxon>
        <taxon>Ktedonobacteria</taxon>
        <taxon>Ktedonobacterales</taxon>
        <taxon>Ktedonobacteraceae</taxon>
        <taxon>Ktedonobacter</taxon>
    </lineage>
</organism>
<dbReference type="GO" id="GO:0030261">
    <property type="term" value="P:chromosome condensation"/>
    <property type="evidence" value="ECO:0007669"/>
    <property type="project" value="UniProtKB-KW"/>
</dbReference>
<dbReference type="CDD" id="cd13831">
    <property type="entry name" value="HU"/>
    <property type="match status" value="1"/>
</dbReference>
<dbReference type="PANTHER" id="PTHR33175">
    <property type="entry name" value="DNA-BINDING PROTEIN HU"/>
    <property type="match status" value="1"/>
</dbReference>
<evidence type="ECO:0000256" key="2">
    <source>
        <dbReference type="ARBA" id="ARBA00023125"/>
    </source>
</evidence>
<comment type="similarity">
    <text evidence="3">Belongs to the bacterial histone-like protein family.</text>
</comment>
<dbReference type="GO" id="GO:0030527">
    <property type="term" value="F:structural constituent of chromatin"/>
    <property type="evidence" value="ECO:0007669"/>
    <property type="project" value="InterPro"/>
</dbReference>
<evidence type="ECO:0000256" key="3">
    <source>
        <dbReference type="RuleBase" id="RU003939"/>
    </source>
</evidence>
<dbReference type="InParanoid" id="D6TNJ3"/>
<evidence type="ECO:0000313" key="5">
    <source>
        <dbReference type="Proteomes" id="UP000004508"/>
    </source>
</evidence>
<keyword evidence="2 4" id="KW-0238">DNA-binding</keyword>
<dbReference type="FunCoup" id="D6TNJ3">
    <property type="interactions" value="541"/>
</dbReference>
<gene>
    <name evidence="4" type="ORF">Krac_8655</name>
</gene>
<dbReference type="eggNOG" id="COG0776">
    <property type="taxonomic scope" value="Bacteria"/>
</dbReference>
<dbReference type="PRINTS" id="PR01727">
    <property type="entry name" value="DNABINDINGHU"/>
</dbReference>
<keyword evidence="5" id="KW-1185">Reference proteome</keyword>
<dbReference type="PANTHER" id="PTHR33175:SF3">
    <property type="entry name" value="DNA-BINDING PROTEIN HU-BETA"/>
    <property type="match status" value="1"/>
</dbReference>
<evidence type="ECO:0000313" key="4">
    <source>
        <dbReference type="EMBL" id="EFH87324.1"/>
    </source>
</evidence>
<keyword evidence="1" id="KW-0226">DNA condensation</keyword>
<dbReference type="SUPFAM" id="SSF47729">
    <property type="entry name" value="IHF-like DNA-binding proteins"/>
    <property type="match status" value="1"/>
</dbReference>
<dbReference type="STRING" id="485913.Krac_8655"/>
<sequence length="142" mass="15813">MPLQKLHNLVRVIASVYKGCLKLNWQAARVDSCKEDLVPMAKEKTATAQTIGRQELSRRIAKQAKLSQKQASEVLEATLDSIREALQNGDEVRLVGFGSFKVRTSAERKGVNPRDGKEIVVPAKERVRFSPGKELSEAVEKK</sequence>
<dbReference type="SMART" id="SM00411">
    <property type="entry name" value="BHL"/>
    <property type="match status" value="1"/>
</dbReference>
<accession>D6TNJ3</accession>
<dbReference type="InterPro" id="IPR000119">
    <property type="entry name" value="Hist_DNA-bd"/>
</dbReference>
<dbReference type="GO" id="GO:0005829">
    <property type="term" value="C:cytosol"/>
    <property type="evidence" value="ECO:0007669"/>
    <property type="project" value="TreeGrafter"/>
</dbReference>
<dbReference type="GO" id="GO:0003677">
    <property type="term" value="F:DNA binding"/>
    <property type="evidence" value="ECO:0007669"/>
    <property type="project" value="UniProtKB-KW"/>
</dbReference>
<dbReference type="Pfam" id="PF00216">
    <property type="entry name" value="Bac_DNA_binding"/>
    <property type="match status" value="1"/>
</dbReference>
<dbReference type="Gene3D" id="4.10.520.10">
    <property type="entry name" value="IHF-like DNA-binding proteins"/>
    <property type="match status" value="1"/>
</dbReference>
<dbReference type="RefSeq" id="WP_007912367.1">
    <property type="nucleotide sequence ID" value="NZ_ADVG01000002.1"/>
</dbReference>
<protein>
    <submittedName>
        <fullName evidence="4">Histone family protein DNA-binding protein</fullName>
    </submittedName>
</protein>
<dbReference type="InterPro" id="IPR010992">
    <property type="entry name" value="IHF-like_DNA-bd_dom_sf"/>
</dbReference>
<dbReference type="EMBL" id="ADVG01000002">
    <property type="protein sequence ID" value="EFH87324.1"/>
    <property type="molecule type" value="Genomic_DNA"/>
</dbReference>
<proteinExistence type="inferred from homology"/>
<comment type="caution">
    <text evidence="4">The sequence shown here is derived from an EMBL/GenBank/DDBJ whole genome shotgun (WGS) entry which is preliminary data.</text>
</comment>
<name>D6TNJ3_KTERA</name>